<evidence type="ECO:0000313" key="3">
    <source>
        <dbReference type="EMBL" id="PZD95999.1"/>
    </source>
</evidence>
<dbReference type="OrthoDB" id="306388at2"/>
<protein>
    <submittedName>
        <fullName evidence="3">Oxidoreductase</fullName>
    </submittedName>
</protein>
<sequence length="275" mass="29052">MTSLKGKVVLITGAGRGIGRACALRAAEEGADLIITDIGDSINSVPYQLSTHDQLETTAERCKELGSSVLMQLADVCEMNDILALVEAAVNRFGRIDAAVNNAGIGAPAGKATHLYTSEEWEILLNVNLSGPWRLIKAVAPIMIEQQYGSIINVASTAGLLGYKHFAGYVASKHGLVGLTKSAALDYAPQNIRVNAICPGPVYDDERLDGHMTKVVADSLGLRLGDQESIDLESVALNTVVSPLDVADAMVWLASDQSQRVTGTTITVDAGYSAK</sequence>
<dbReference type="PRINTS" id="PR00081">
    <property type="entry name" value="GDHRDH"/>
</dbReference>
<keyword evidence="2" id="KW-0560">Oxidoreductase</keyword>
<reference evidence="3 4" key="1">
    <citation type="submission" date="2018-06" db="EMBL/GenBank/DDBJ databases">
        <title>Paenibacillus imtechensis sp. nov.</title>
        <authorList>
            <person name="Pinnaka A.K."/>
            <person name="Singh H."/>
            <person name="Kaur M."/>
        </authorList>
    </citation>
    <scope>NUCLEOTIDE SEQUENCE [LARGE SCALE GENOMIC DNA]</scope>
    <source>
        <strain evidence="3 4">SMB1</strain>
    </source>
</reference>
<evidence type="ECO:0000313" key="4">
    <source>
        <dbReference type="Proteomes" id="UP000249522"/>
    </source>
</evidence>
<comment type="caution">
    <text evidence="3">The sequence shown here is derived from an EMBL/GenBank/DDBJ whole genome shotgun (WGS) entry which is preliminary data.</text>
</comment>
<proteinExistence type="inferred from homology"/>
<accession>A0A2W1LB90</accession>
<evidence type="ECO:0000256" key="1">
    <source>
        <dbReference type="ARBA" id="ARBA00006484"/>
    </source>
</evidence>
<evidence type="ECO:0000256" key="2">
    <source>
        <dbReference type="ARBA" id="ARBA00023002"/>
    </source>
</evidence>
<dbReference type="InterPro" id="IPR020904">
    <property type="entry name" value="Sc_DH/Rdtase_CS"/>
</dbReference>
<gene>
    <name evidence="3" type="ORF">DNH61_11265</name>
</gene>
<dbReference type="Pfam" id="PF13561">
    <property type="entry name" value="adh_short_C2"/>
    <property type="match status" value="1"/>
</dbReference>
<dbReference type="InterPro" id="IPR036291">
    <property type="entry name" value="NAD(P)-bd_dom_sf"/>
</dbReference>
<dbReference type="PANTHER" id="PTHR24321:SF8">
    <property type="entry name" value="ESTRADIOL 17-BETA-DEHYDROGENASE 8-RELATED"/>
    <property type="match status" value="1"/>
</dbReference>
<dbReference type="PANTHER" id="PTHR24321">
    <property type="entry name" value="DEHYDROGENASES, SHORT CHAIN"/>
    <property type="match status" value="1"/>
</dbReference>
<dbReference type="InterPro" id="IPR002347">
    <property type="entry name" value="SDR_fam"/>
</dbReference>
<dbReference type="FunFam" id="3.40.50.720:FF:000084">
    <property type="entry name" value="Short-chain dehydrogenase reductase"/>
    <property type="match status" value="1"/>
</dbReference>
<dbReference type="AlphaFoldDB" id="A0A2W1LB90"/>
<dbReference type="PRINTS" id="PR00080">
    <property type="entry name" value="SDRFAMILY"/>
</dbReference>
<comment type="similarity">
    <text evidence="1">Belongs to the short-chain dehydrogenases/reductases (SDR) family.</text>
</comment>
<dbReference type="Gene3D" id="3.40.50.720">
    <property type="entry name" value="NAD(P)-binding Rossmann-like Domain"/>
    <property type="match status" value="1"/>
</dbReference>
<dbReference type="PROSITE" id="PS00061">
    <property type="entry name" value="ADH_SHORT"/>
    <property type="match status" value="1"/>
</dbReference>
<name>A0A2W1LB90_9BACL</name>
<dbReference type="GO" id="GO:0008206">
    <property type="term" value="P:bile acid metabolic process"/>
    <property type="evidence" value="ECO:0007669"/>
    <property type="project" value="UniProtKB-ARBA"/>
</dbReference>
<dbReference type="EMBL" id="QKRB01000043">
    <property type="protein sequence ID" value="PZD95999.1"/>
    <property type="molecule type" value="Genomic_DNA"/>
</dbReference>
<dbReference type="RefSeq" id="WP_111146744.1">
    <property type="nucleotide sequence ID" value="NZ_QKRB01000043.1"/>
</dbReference>
<dbReference type="SUPFAM" id="SSF51735">
    <property type="entry name" value="NAD(P)-binding Rossmann-fold domains"/>
    <property type="match status" value="1"/>
</dbReference>
<dbReference type="CDD" id="cd05233">
    <property type="entry name" value="SDR_c"/>
    <property type="match status" value="1"/>
</dbReference>
<dbReference type="GO" id="GO:0016491">
    <property type="term" value="F:oxidoreductase activity"/>
    <property type="evidence" value="ECO:0007669"/>
    <property type="project" value="UniProtKB-KW"/>
</dbReference>
<dbReference type="Proteomes" id="UP000249522">
    <property type="component" value="Unassembled WGS sequence"/>
</dbReference>
<organism evidence="3 4">
    <name type="scientific">Paenibacillus sambharensis</name>
    <dbReference type="NCBI Taxonomy" id="1803190"/>
    <lineage>
        <taxon>Bacteria</taxon>
        <taxon>Bacillati</taxon>
        <taxon>Bacillota</taxon>
        <taxon>Bacilli</taxon>
        <taxon>Bacillales</taxon>
        <taxon>Paenibacillaceae</taxon>
        <taxon>Paenibacillus</taxon>
    </lineage>
</organism>
<keyword evidence="4" id="KW-1185">Reference proteome</keyword>